<dbReference type="Gene3D" id="3.40.50.150">
    <property type="entry name" value="Vaccinia Virus protein VP39"/>
    <property type="match status" value="1"/>
</dbReference>
<dbReference type="GO" id="GO:0032259">
    <property type="term" value="P:methylation"/>
    <property type="evidence" value="ECO:0007669"/>
    <property type="project" value="UniProtKB-KW"/>
</dbReference>
<dbReference type="InterPro" id="IPR002935">
    <property type="entry name" value="SAM_O-MeTrfase"/>
</dbReference>
<keyword evidence="5" id="KW-1185">Reference proteome</keyword>
<dbReference type="AlphaFoldDB" id="A0A5C5Y4K8"/>
<keyword evidence="1 4" id="KW-0489">Methyltransferase</keyword>
<organism evidence="4 5">
    <name type="scientific">Crateriforma conspicua</name>
    <dbReference type="NCBI Taxonomy" id="2527996"/>
    <lineage>
        <taxon>Bacteria</taxon>
        <taxon>Pseudomonadati</taxon>
        <taxon>Planctomycetota</taxon>
        <taxon>Planctomycetia</taxon>
        <taxon>Planctomycetales</taxon>
        <taxon>Planctomycetaceae</taxon>
        <taxon>Crateriforma</taxon>
    </lineage>
</organism>
<dbReference type="CDD" id="cd02440">
    <property type="entry name" value="AdoMet_MTases"/>
    <property type="match status" value="1"/>
</dbReference>
<dbReference type="EC" id="2.1.1.-" evidence="4"/>
<dbReference type="GO" id="GO:0008171">
    <property type="term" value="F:O-methyltransferase activity"/>
    <property type="evidence" value="ECO:0007669"/>
    <property type="project" value="InterPro"/>
</dbReference>
<dbReference type="OrthoDB" id="9799672at2"/>
<keyword evidence="3" id="KW-0949">S-adenosyl-L-methionine</keyword>
<dbReference type="Proteomes" id="UP000317238">
    <property type="component" value="Unassembled WGS sequence"/>
</dbReference>
<protein>
    <submittedName>
        <fullName evidence="4">Putative O-methyltransferase</fullName>
        <ecNumber evidence="4">2.1.1.-</ecNumber>
    </submittedName>
</protein>
<comment type="caution">
    <text evidence="4">The sequence shown here is derived from an EMBL/GenBank/DDBJ whole genome shotgun (WGS) entry which is preliminary data.</text>
</comment>
<evidence type="ECO:0000313" key="5">
    <source>
        <dbReference type="Proteomes" id="UP000317238"/>
    </source>
</evidence>
<dbReference type="PROSITE" id="PS51682">
    <property type="entry name" value="SAM_OMT_I"/>
    <property type="match status" value="1"/>
</dbReference>
<dbReference type="PANTHER" id="PTHR43167">
    <property type="entry name" value="PUTATIVE (AFU_ORTHOLOGUE AFUA_6G01830)-RELATED"/>
    <property type="match status" value="1"/>
</dbReference>
<dbReference type="SUPFAM" id="SSF53335">
    <property type="entry name" value="S-adenosyl-L-methionine-dependent methyltransferases"/>
    <property type="match status" value="1"/>
</dbReference>
<name>A0A5C5Y4K8_9PLAN</name>
<keyword evidence="2 4" id="KW-0808">Transferase</keyword>
<evidence type="ECO:0000256" key="1">
    <source>
        <dbReference type="ARBA" id="ARBA00022603"/>
    </source>
</evidence>
<dbReference type="InterPro" id="IPR029063">
    <property type="entry name" value="SAM-dependent_MTases_sf"/>
</dbReference>
<accession>A0A5C5Y4K8</accession>
<dbReference type="EMBL" id="SJPL01000001">
    <property type="protein sequence ID" value="TWT68312.1"/>
    <property type="molecule type" value="Genomic_DNA"/>
</dbReference>
<evidence type="ECO:0000313" key="4">
    <source>
        <dbReference type="EMBL" id="TWT68312.1"/>
    </source>
</evidence>
<evidence type="ECO:0000256" key="3">
    <source>
        <dbReference type="ARBA" id="ARBA00022691"/>
    </source>
</evidence>
<gene>
    <name evidence="4" type="ORF">Pan14r_05560</name>
</gene>
<proteinExistence type="predicted"/>
<evidence type="ECO:0000256" key="2">
    <source>
        <dbReference type="ARBA" id="ARBA00022679"/>
    </source>
</evidence>
<sequence length="231" mass="25105">MTVLKYGVGVALLVVSFISLGASRVMAQRGAGGSGDRIPGDVELEKGPVALDDFERNALSVLDDIGKNQRFRNVPQHDGRLLRIMTQSINAQHVVELGTSTGISGIWIGLGLRQTGGKLTTYEIDADRARTARENFQRAGLSDVINLVEGDAHIELKKLTGTVDMIFLDADKEGYIDYLNTLMPMLRPGGLILAHNINPRMAHPPFMEAITTNPNLETVVRGGMSISLKKK</sequence>
<reference evidence="4 5" key="1">
    <citation type="submission" date="2019-02" db="EMBL/GenBank/DDBJ databases">
        <title>Deep-cultivation of Planctomycetes and their phenomic and genomic characterization uncovers novel biology.</title>
        <authorList>
            <person name="Wiegand S."/>
            <person name="Jogler M."/>
            <person name="Boedeker C."/>
            <person name="Pinto D."/>
            <person name="Vollmers J."/>
            <person name="Rivas-Marin E."/>
            <person name="Kohn T."/>
            <person name="Peeters S.H."/>
            <person name="Heuer A."/>
            <person name="Rast P."/>
            <person name="Oberbeckmann S."/>
            <person name="Bunk B."/>
            <person name="Jeske O."/>
            <person name="Meyerdierks A."/>
            <person name="Storesund J.E."/>
            <person name="Kallscheuer N."/>
            <person name="Luecker S."/>
            <person name="Lage O.M."/>
            <person name="Pohl T."/>
            <person name="Merkel B.J."/>
            <person name="Hornburger P."/>
            <person name="Mueller R.-W."/>
            <person name="Bruemmer F."/>
            <person name="Labrenz M."/>
            <person name="Spormann A.M."/>
            <person name="Op Den Camp H."/>
            <person name="Overmann J."/>
            <person name="Amann R."/>
            <person name="Jetten M.S.M."/>
            <person name="Mascher T."/>
            <person name="Medema M.H."/>
            <person name="Devos D.P."/>
            <person name="Kaster A.-K."/>
            <person name="Ovreas L."/>
            <person name="Rohde M."/>
            <person name="Galperin M.Y."/>
            <person name="Jogler C."/>
        </authorList>
    </citation>
    <scope>NUCLEOTIDE SEQUENCE [LARGE SCALE GENOMIC DNA]</scope>
    <source>
        <strain evidence="4 5">Pan14r</strain>
    </source>
</reference>
<dbReference type="RefSeq" id="WP_146438253.1">
    <property type="nucleotide sequence ID" value="NZ_SJPL01000001.1"/>
</dbReference>
<dbReference type="Pfam" id="PF01596">
    <property type="entry name" value="Methyltransf_3"/>
    <property type="match status" value="1"/>
</dbReference>
<dbReference type="PANTHER" id="PTHR43167:SF1">
    <property type="entry name" value="PUTATIVE (AFU_ORTHOLOGUE AFUA_6G01830)-RELATED"/>
    <property type="match status" value="1"/>
</dbReference>